<dbReference type="EMBL" id="CM018046">
    <property type="protein sequence ID" value="KAA8526324.1"/>
    <property type="molecule type" value="Genomic_DNA"/>
</dbReference>
<dbReference type="InterPro" id="IPR045191">
    <property type="entry name" value="MBR1/2-like"/>
</dbReference>
<dbReference type="PANTHER" id="PTHR22937:SF222">
    <property type="entry name" value="RING-TYPE E3 UBIQUITIN TRANSFERASE"/>
    <property type="match status" value="1"/>
</dbReference>
<evidence type="ECO:0000313" key="11">
    <source>
        <dbReference type="EMBL" id="KAA8526324.1"/>
    </source>
</evidence>
<evidence type="ECO:0000256" key="7">
    <source>
        <dbReference type="ARBA" id="ARBA00022833"/>
    </source>
</evidence>
<evidence type="ECO:0000256" key="6">
    <source>
        <dbReference type="ARBA" id="ARBA00022786"/>
    </source>
</evidence>
<dbReference type="AlphaFoldDB" id="A0A5J5A7Y3"/>
<evidence type="ECO:0000256" key="5">
    <source>
        <dbReference type="ARBA" id="ARBA00022771"/>
    </source>
</evidence>
<reference evidence="11 12" key="1">
    <citation type="submission" date="2019-09" db="EMBL/GenBank/DDBJ databases">
        <title>A chromosome-level genome assembly of the Chinese tupelo Nyssa sinensis.</title>
        <authorList>
            <person name="Yang X."/>
            <person name="Kang M."/>
            <person name="Yang Y."/>
            <person name="Xiong H."/>
            <person name="Wang M."/>
            <person name="Zhang Z."/>
            <person name="Wang Z."/>
            <person name="Wu H."/>
            <person name="Ma T."/>
            <person name="Liu J."/>
            <person name="Xi Z."/>
        </authorList>
    </citation>
    <scope>NUCLEOTIDE SEQUENCE [LARGE SCALE GENOMIC DNA]</scope>
    <source>
        <strain evidence="11">J267</strain>
        <tissue evidence="11">Leaf</tissue>
    </source>
</reference>
<dbReference type="OrthoDB" id="8062037at2759"/>
<keyword evidence="5 8" id="KW-0863">Zinc-finger</keyword>
<evidence type="ECO:0000256" key="3">
    <source>
        <dbReference type="ARBA" id="ARBA00022679"/>
    </source>
</evidence>
<keyword evidence="4" id="KW-0479">Metal-binding</keyword>
<feature type="domain" description="RING-type" evidence="10">
    <location>
        <begin position="843"/>
        <end position="884"/>
    </location>
</feature>
<sequence>MERNHMLQHLEDVGQRNMRQHLDNADRRNRLHSSQMLNHPGQEQLPYMTHAVLGHNSQFLPHGNSGRNHNFNDSFPDLHLTHIAYGNFYNRQDHLHYAPHVFQSEHSQFLHHDNGARNQNFHDFPDHRHGSISYQTHFSGLQNHQPISVADLGGGGGGGAAAASNFYYHHPIPSSNCRSYPAPLNYHSSVAVHDHNHLVQQSFIDSSFQLSTLNSVEQNHSHPSYANHYWSHQHQPSHPMQWMRGNNFHFQPQIPSSSHRHQISSPSLLETTNPSSGNRNFRSSTSQLYQSDLPQPQGNHYFLLVDSVAIFELLDDEDDLNVPDTQWDDEDISYEELLSLAEEMGHVNTGLSEETITRHLKTRTHVSSEIAANLNEPPTMDQEPEICVICQEEYESNETVGTLQCGHDYHADCIKEWLFKKNERKSSAISDYLLAMERNRALQHLEDIESRNMLHTSQMLNRPEQEWMHDVVQQLQNIRNMLHTIQMLNRPGQEWLHDVVQQLQNIRNMQRNLEDMVQRNMLQGQQALRGHNSQFPSYGNRVRNHDFHDSFPNLHHNHISRETRYNRQDHLHHAPHILQSNNSQFLHHEISARNENFHDFPDHRHGSISHQTHFNGIQNHQPIPVVNFYDHHPMPSSNCRSYPVAAHDHYHPVQQSFIDPSSQLSTLNSVDQHHSHPYHMNNHQSHQHQPPHPMQSMRGNNSYLQPRIPSSSNRQAINIPSLLLDTSNPSWDTGNRNSRPSTSQLYQSDLPQPHGNSHFHHVVSVAIFEPLDGEDLIFPDTQWDDAEMIYEELFSLEEEMGYFNTGLSEETITRHLKTRTHVSSKNAVNFNEPKSMDQEPEICVICQEEYESNETIGTLQCGHDYHADCIKKWLFQINICPVCKSTALTVET</sequence>
<dbReference type="InterPro" id="IPR013083">
    <property type="entry name" value="Znf_RING/FYVE/PHD"/>
</dbReference>
<dbReference type="SMART" id="SM00184">
    <property type="entry name" value="RING"/>
    <property type="match status" value="2"/>
</dbReference>
<feature type="compositionally biased region" description="Polar residues" evidence="9">
    <location>
        <begin position="698"/>
        <end position="750"/>
    </location>
</feature>
<evidence type="ECO:0000256" key="1">
    <source>
        <dbReference type="ARBA" id="ARBA00000900"/>
    </source>
</evidence>
<feature type="compositionally biased region" description="Low complexity" evidence="9">
    <location>
        <begin position="253"/>
        <end position="267"/>
    </location>
</feature>
<evidence type="ECO:0000259" key="10">
    <source>
        <dbReference type="PROSITE" id="PS50089"/>
    </source>
</evidence>
<keyword evidence="6" id="KW-0833">Ubl conjugation pathway</keyword>
<evidence type="ECO:0000256" key="9">
    <source>
        <dbReference type="SAM" id="MobiDB-lite"/>
    </source>
</evidence>
<proteinExistence type="predicted"/>
<keyword evidence="7" id="KW-0862">Zinc</keyword>
<feature type="compositionally biased region" description="Low complexity" evidence="9">
    <location>
        <begin position="679"/>
        <end position="688"/>
    </location>
</feature>
<keyword evidence="12" id="KW-1185">Reference proteome</keyword>
<comment type="catalytic activity">
    <reaction evidence="1">
        <text>S-ubiquitinyl-[E2 ubiquitin-conjugating enzyme]-L-cysteine + [acceptor protein]-L-lysine = [E2 ubiquitin-conjugating enzyme]-L-cysteine + N(6)-ubiquitinyl-[acceptor protein]-L-lysine.</text>
        <dbReference type="EC" id="2.3.2.27"/>
    </reaction>
</comment>
<protein>
    <recommendedName>
        <fullName evidence="2">RING-type E3 ubiquitin transferase</fullName>
        <ecNumber evidence="2">2.3.2.27</ecNumber>
    </recommendedName>
</protein>
<evidence type="ECO:0000256" key="2">
    <source>
        <dbReference type="ARBA" id="ARBA00012483"/>
    </source>
</evidence>
<dbReference type="Gene3D" id="3.30.40.10">
    <property type="entry name" value="Zinc/RING finger domain, C3HC4 (zinc finger)"/>
    <property type="match status" value="2"/>
</dbReference>
<dbReference type="Pfam" id="PF13639">
    <property type="entry name" value="zf-RING_2"/>
    <property type="match status" value="2"/>
</dbReference>
<evidence type="ECO:0000256" key="4">
    <source>
        <dbReference type="ARBA" id="ARBA00022723"/>
    </source>
</evidence>
<dbReference type="SUPFAM" id="SSF57850">
    <property type="entry name" value="RING/U-box"/>
    <property type="match status" value="2"/>
</dbReference>
<dbReference type="InterPro" id="IPR001841">
    <property type="entry name" value="Znf_RING"/>
</dbReference>
<dbReference type="GO" id="GO:0061630">
    <property type="term" value="F:ubiquitin protein ligase activity"/>
    <property type="evidence" value="ECO:0007669"/>
    <property type="project" value="UniProtKB-EC"/>
</dbReference>
<dbReference type="EC" id="2.3.2.27" evidence="2"/>
<organism evidence="11 12">
    <name type="scientific">Nyssa sinensis</name>
    <dbReference type="NCBI Taxonomy" id="561372"/>
    <lineage>
        <taxon>Eukaryota</taxon>
        <taxon>Viridiplantae</taxon>
        <taxon>Streptophyta</taxon>
        <taxon>Embryophyta</taxon>
        <taxon>Tracheophyta</taxon>
        <taxon>Spermatophyta</taxon>
        <taxon>Magnoliopsida</taxon>
        <taxon>eudicotyledons</taxon>
        <taxon>Gunneridae</taxon>
        <taxon>Pentapetalae</taxon>
        <taxon>asterids</taxon>
        <taxon>Cornales</taxon>
        <taxon>Nyssaceae</taxon>
        <taxon>Nyssa</taxon>
    </lineage>
</organism>
<evidence type="ECO:0000256" key="8">
    <source>
        <dbReference type="PROSITE-ProRule" id="PRU00175"/>
    </source>
</evidence>
<dbReference type="PROSITE" id="PS50089">
    <property type="entry name" value="ZF_RING_2"/>
    <property type="match status" value="2"/>
</dbReference>
<gene>
    <name evidence="11" type="ORF">F0562_008473</name>
</gene>
<dbReference type="PANTHER" id="PTHR22937">
    <property type="entry name" value="E3 UBIQUITIN-PROTEIN LIGASE RNF165"/>
    <property type="match status" value="1"/>
</dbReference>
<feature type="region of interest" description="Disordered" evidence="9">
    <location>
        <begin position="666"/>
        <end position="753"/>
    </location>
</feature>
<keyword evidence="3" id="KW-0808">Transferase</keyword>
<feature type="region of interest" description="Disordered" evidence="9">
    <location>
        <begin position="241"/>
        <end position="283"/>
    </location>
</feature>
<feature type="compositionally biased region" description="Polar residues" evidence="9">
    <location>
        <begin position="268"/>
        <end position="283"/>
    </location>
</feature>
<name>A0A5J5A7Y3_9ASTE</name>
<evidence type="ECO:0000313" key="12">
    <source>
        <dbReference type="Proteomes" id="UP000325577"/>
    </source>
</evidence>
<feature type="domain" description="RING-type" evidence="10">
    <location>
        <begin position="387"/>
        <end position="417"/>
    </location>
</feature>
<dbReference type="GO" id="GO:0008270">
    <property type="term" value="F:zinc ion binding"/>
    <property type="evidence" value="ECO:0007669"/>
    <property type="project" value="UniProtKB-KW"/>
</dbReference>
<accession>A0A5J5A7Y3</accession>
<dbReference type="Proteomes" id="UP000325577">
    <property type="component" value="Linkage Group LG3"/>
</dbReference>